<dbReference type="Gene3D" id="2.80.10.50">
    <property type="match status" value="1"/>
</dbReference>
<keyword evidence="2" id="KW-1185">Reference proteome</keyword>
<dbReference type="AlphaFoldDB" id="A0A1R1EPE7"/>
<dbReference type="Proteomes" id="UP000187172">
    <property type="component" value="Unassembled WGS sequence"/>
</dbReference>
<dbReference type="PANTHER" id="PTHR42754">
    <property type="entry name" value="ENDOGLUCANASE"/>
    <property type="match status" value="1"/>
</dbReference>
<sequence length="394" mass="42502">MMMTITKRSSKPSNVRKWLLGAAVGLWGIIAGSHVFAEPSAQNPPEMLSYSDLNVHAGEVFEHGTNAIFYAGIEGEQVVVHSIGAYGQIKKEISFPKHELEYIAEFHHTQDQGYIAGGGSQILKVGEKGQKEWAYTLEKADSYIVSVDQLKNGKYAAAVDTPGSTSNSHMLHWIVFSEAGKALHEGDLVDVAFERIHSVQHTSDGGFLVSGSEYRDGEKGHVVLAKFAPSGQVKWKQSTAVADDSQNVEVLSLAEGHDGSIVAAGYYNHPNPNDPIRYLTTGFALSVDRSGTLQWTTILDSAFDRSMVNDIQLASDGGFIATGKVNEDWHGTVSRQGIWGIGPDGNATWTKVINRASYNAGELVQTLQNGQTLLIGTADGAYKLIKLGAAALQN</sequence>
<dbReference type="EMBL" id="MRTP01000004">
    <property type="protein sequence ID" value="OMF53622.1"/>
    <property type="molecule type" value="Genomic_DNA"/>
</dbReference>
<comment type="caution">
    <text evidence="1">The sequence shown here is derived from an EMBL/GenBank/DDBJ whole genome shotgun (WGS) entry which is preliminary data.</text>
</comment>
<organism evidence="1 2">
    <name type="scientific">Paenibacillus rhizosphaerae</name>
    <dbReference type="NCBI Taxonomy" id="297318"/>
    <lineage>
        <taxon>Bacteria</taxon>
        <taxon>Bacillati</taxon>
        <taxon>Bacillota</taxon>
        <taxon>Bacilli</taxon>
        <taxon>Bacillales</taxon>
        <taxon>Paenibacillaceae</taxon>
        <taxon>Paenibacillus</taxon>
    </lineage>
</organism>
<dbReference type="InterPro" id="IPR011047">
    <property type="entry name" value="Quinoprotein_ADH-like_sf"/>
</dbReference>
<gene>
    <name evidence="1" type="ORF">BK138_17475</name>
</gene>
<evidence type="ECO:0000313" key="1">
    <source>
        <dbReference type="EMBL" id="OMF53622.1"/>
    </source>
</evidence>
<protein>
    <submittedName>
        <fullName evidence="1">Uncharacterized protein</fullName>
    </submittedName>
</protein>
<dbReference type="STRING" id="297318.BK138_17475"/>
<reference evidence="1 2" key="1">
    <citation type="submission" date="2016-11" db="EMBL/GenBank/DDBJ databases">
        <title>Paenibacillus species isolates.</title>
        <authorList>
            <person name="Beno S.M."/>
        </authorList>
    </citation>
    <scope>NUCLEOTIDE SEQUENCE [LARGE SCALE GENOMIC DNA]</scope>
    <source>
        <strain evidence="1 2">FSL R5-0378</strain>
    </source>
</reference>
<accession>A0A1R1EPE7</accession>
<dbReference type="SUPFAM" id="SSF50998">
    <property type="entry name" value="Quinoprotein alcohol dehydrogenase-like"/>
    <property type="match status" value="1"/>
</dbReference>
<proteinExistence type="predicted"/>
<evidence type="ECO:0000313" key="2">
    <source>
        <dbReference type="Proteomes" id="UP000187172"/>
    </source>
</evidence>
<dbReference type="RefSeq" id="WP_076171164.1">
    <property type="nucleotide sequence ID" value="NZ_MRTP01000004.1"/>
</dbReference>
<name>A0A1R1EPE7_9BACL</name>
<dbReference type="PANTHER" id="PTHR42754:SF1">
    <property type="entry name" value="LIPOPROTEIN"/>
    <property type="match status" value="1"/>
</dbReference>